<proteinExistence type="predicted"/>
<feature type="domain" description="Porin" evidence="2">
    <location>
        <begin position="14"/>
        <end position="320"/>
    </location>
</feature>
<dbReference type="InterPro" id="IPR033900">
    <property type="entry name" value="Gram_neg_porin_domain"/>
</dbReference>
<sequence length="429" mass="45790">MRSGHRSSWTRGLLASLAACAGAAAAQEPERPAMTGLRISGFGTLAVSEVQAPATWGFRRELTQPARPARWRWDADTRLGVQANVSVGPSLELVAQGIAKRRGAFAGDADALEWAYASYRPDAEWTLRAGRVNVDTFLMADYRNVGFGFLSIRPPVEFYARLPTTLDGGDVARSWLAGDAQWRAKLLAGATRIGDVDFSEAGRLNSVLGGMVSREQGGWLLRASIARARIDFRQDDARRSALAALGQLAALPLPAVAAPAQQLRERLGANGIQARFTEVGLRYEGSAWQGSAEFVHVSAPPLTVERTFYAMLGYRLADWTPFVGHGRSRNAVAALDVPAWQQVLTPVLGAAAAAEAQGLGKAVVAVLNGGRLVQSSWSVGLRWDFHAQAALKLQWDRVSVAPGGGALWAGVAGPPGRARVATAAVDFIF</sequence>
<dbReference type="Proteomes" id="UP001606302">
    <property type="component" value="Unassembled WGS sequence"/>
</dbReference>
<evidence type="ECO:0000313" key="3">
    <source>
        <dbReference type="EMBL" id="MFG6461323.1"/>
    </source>
</evidence>
<name>A0ABW7GH88_9BURK</name>
<evidence type="ECO:0000313" key="4">
    <source>
        <dbReference type="Proteomes" id="UP001606302"/>
    </source>
</evidence>
<gene>
    <name evidence="3" type="ORF">ACG04Q_07025</name>
</gene>
<keyword evidence="1" id="KW-0732">Signal</keyword>
<evidence type="ECO:0000256" key="1">
    <source>
        <dbReference type="SAM" id="SignalP"/>
    </source>
</evidence>
<organism evidence="3 4">
    <name type="scientific">Pelomonas lactea</name>
    <dbReference type="NCBI Taxonomy" id="3299030"/>
    <lineage>
        <taxon>Bacteria</taxon>
        <taxon>Pseudomonadati</taxon>
        <taxon>Pseudomonadota</taxon>
        <taxon>Betaproteobacteria</taxon>
        <taxon>Burkholderiales</taxon>
        <taxon>Sphaerotilaceae</taxon>
        <taxon>Roseateles</taxon>
    </lineage>
</organism>
<comment type="caution">
    <text evidence="3">The sequence shown here is derived from an EMBL/GenBank/DDBJ whole genome shotgun (WGS) entry which is preliminary data.</text>
</comment>
<feature type="signal peptide" evidence="1">
    <location>
        <begin position="1"/>
        <end position="26"/>
    </location>
</feature>
<dbReference type="SUPFAM" id="SSF56935">
    <property type="entry name" value="Porins"/>
    <property type="match status" value="1"/>
</dbReference>
<dbReference type="EMBL" id="JBIGHX010000002">
    <property type="protein sequence ID" value="MFG6461323.1"/>
    <property type="molecule type" value="Genomic_DNA"/>
</dbReference>
<dbReference type="Pfam" id="PF13609">
    <property type="entry name" value="Porin_4"/>
    <property type="match status" value="1"/>
</dbReference>
<reference evidence="3 4" key="1">
    <citation type="submission" date="2024-08" db="EMBL/GenBank/DDBJ databases">
        <authorList>
            <person name="Lu H."/>
        </authorList>
    </citation>
    <scope>NUCLEOTIDE SEQUENCE [LARGE SCALE GENOMIC DNA]</scope>
    <source>
        <strain evidence="3 4">DXS20W</strain>
    </source>
</reference>
<evidence type="ECO:0000259" key="2">
    <source>
        <dbReference type="Pfam" id="PF13609"/>
    </source>
</evidence>
<protein>
    <submittedName>
        <fullName evidence="3">Porin</fullName>
    </submittedName>
</protein>
<accession>A0ABW7GH88</accession>
<keyword evidence="4" id="KW-1185">Reference proteome</keyword>
<feature type="chain" id="PRO_5045459427" evidence="1">
    <location>
        <begin position="27"/>
        <end position="429"/>
    </location>
</feature>